<dbReference type="SUPFAM" id="SSF46894">
    <property type="entry name" value="C-terminal effector domain of the bipartite response regulators"/>
    <property type="match status" value="1"/>
</dbReference>
<dbReference type="Gene3D" id="1.10.10.10">
    <property type="entry name" value="Winged helix-like DNA-binding domain superfamily/Winged helix DNA-binding domain"/>
    <property type="match status" value="1"/>
</dbReference>
<keyword evidence="1" id="KW-0805">Transcription regulation</keyword>
<dbReference type="AlphaFoldDB" id="A0A935K3G8"/>
<evidence type="ECO:0000313" key="7">
    <source>
        <dbReference type="Proteomes" id="UP000739411"/>
    </source>
</evidence>
<evidence type="ECO:0000313" key="6">
    <source>
        <dbReference type="EMBL" id="MBK7415678.1"/>
    </source>
</evidence>
<gene>
    <name evidence="6" type="ORF">IPJ38_11755</name>
</gene>
<protein>
    <submittedName>
        <fullName evidence="6">Helix-turn-helix transcriptional regulator</fullName>
    </submittedName>
</protein>
<dbReference type="PROSITE" id="PS50043">
    <property type="entry name" value="HTH_LUXR_2"/>
    <property type="match status" value="1"/>
</dbReference>
<dbReference type="Gene3D" id="3.30.450.20">
    <property type="entry name" value="PAS domain"/>
    <property type="match status" value="1"/>
</dbReference>
<evidence type="ECO:0000256" key="3">
    <source>
        <dbReference type="ARBA" id="ARBA00023163"/>
    </source>
</evidence>
<dbReference type="InterPro" id="IPR036388">
    <property type="entry name" value="WH-like_DNA-bd_sf"/>
</dbReference>
<feature type="coiled-coil region" evidence="4">
    <location>
        <begin position="142"/>
        <end position="169"/>
    </location>
</feature>
<dbReference type="EMBL" id="JADJMS010000023">
    <property type="protein sequence ID" value="MBK7415678.1"/>
    <property type="molecule type" value="Genomic_DNA"/>
</dbReference>
<dbReference type="InterPro" id="IPR016032">
    <property type="entry name" value="Sig_transdc_resp-reg_C-effctor"/>
</dbReference>
<sequence>MKPKISGSGHIGANGNRALRVLDAVDANIAVLDSEGCIVSTNKGWRSFSASNCHLDGSLPRQIAVGANYLKVCSEAVGESSENAMLVFEGIRAVIDGRKRHFSHEYPCHSPDRQRWFLMKVKALASSWPREVVVTHIDITERHRAETELLNKQRELNAALLDLQEMAERIKSLLGGVYLPASKEQRLSSARTSAPEDSLLAALSRREKEILSALVRGERNSKIATLLQLSPKSVSTYQSRIFEKLKVNSVAQLVRLVSTSVHK</sequence>
<dbReference type="PANTHER" id="PTHR44688:SF16">
    <property type="entry name" value="DNA-BINDING TRANSCRIPTIONAL ACTIVATOR DEVR_DOSR"/>
    <property type="match status" value="1"/>
</dbReference>
<evidence type="ECO:0000256" key="1">
    <source>
        <dbReference type="ARBA" id="ARBA00023015"/>
    </source>
</evidence>
<evidence type="ECO:0000259" key="5">
    <source>
        <dbReference type="PROSITE" id="PS50043"/>
    </source>
</evidence>
<dbReference type="PRINTS" id="PR00038">
    <property type="entry name" value="HTHLUXR"/>
</dbReference>
<dbReference type="Pfam" id="PF00196">
    <property type="entry name" value="GerE"/>
    <property type="match status" value="1"/>
</dbReference>
<dbReference type="SMART" id="SM00421">
    <property type="entry name" value="HTH_LUXR"/>
    <property type="match status" value="1"/>
</dbReference>
<evidence type="ECO:0000256" key="2">
    <source>
        <dbReference type="ARBA" id="ARBA00023125"/>
    </source>
</evidence>
<dbReference type="SUPFAM" id="SSF55785">
    <property type="entry name" value="PYP-like sensor domain (PAS domain)"/>
    <property type="match status" value="1"/>
</dbReference>
<name>A0A935K3G8_9RHOO</name>
<dbReference type="CDD" id="cd06170">
    <property type="entry name" value="LuxR_C_like"/>
    <property type="match status" value="1"/>
</dbReference>
<dbReference type="Proteomes" id="UP000739411">
    <property type="component" value="Unassembled WGS sequence"/>
</dbReference>
<reference evidence="6 7" key="1">
    <citation type="submission" date="2020-10" db="EMBL/GenBank/DDBJ databases">
        <title>Connecting structure to function with the recovery of over 1000 high-quality activated sludge metagenome-assembled genomes encoding full-length rRNA genes using long-read sequencing.</title>
        <authorList>
            <person name="Singleton C.M."/>
            <person name="Petriglieri F."/>
            <person name="Kristensen J.M."/>
            <person name="Kirkegaard R.H."/>
            <person name="Michaelsen T.Y."/>
            <person name="Andersen M.H."/>
            <person name="Karst S.M."/>
            <person name="Dueholm M.S."/>
            <person name="Nielsen P.H."/>
            <person name="Albertsen M."/>
        </authorList>
    </citation>
    <scope>NUCLEOTIDE SEQUENCE [LARGE SCALE GENOMIC DNA]</scope>
    <source>
        <strain evidence="6">EsbW_18-Q3-R4-48_BATAC.463</strain>
    </source>
</reference>
<accession>A0A935K3G8</accession>
<dbReference type="PROSITE" id="PS00622">
    <property type="entry name" value="HTH_LUXR_1"/>
    <property type="match status" value="1"/>
</dbReference>
<dbReference type="PANTHER" id="PTHR44688">
    <property type="entry name" value="DNA-BINDING TRANSCRIPTIONAL ACTIVATOR DEVR_DOSR"/>
    <property type="match status" value="1"/>
</dbReference>
<comment type="caution">
    <text evidence="6">The sequence shown here is derived from an EMBL/GenBank/DDBJ whole genome shotgun (WGS) entry which is preliminary data.</text>
</comment>
<dbReference type="GO" id="GO:0006355">
    <property type="term" value="P:regulation of DNA-templated transcription"/>
    <property type="evidence" value="ECO:0007669"/>
    <property type="project" value="InterPro"/>
</dbReference>
<dbReference type="InterPro" id="IPR000792">
    <property type="entry name" value="Tscrpt_reg_LuxR_C"/>
</dbReference>
<evidence type="ECO:0000256" key="4">
    <source>
        <dbReference type="SAM" id="Coils"/>
    </source>
</evidence>
<organism evidence="6 7">
    <name type="scientific">Candidatus Dechloromonas phosphorivorans</name>
    <dbReference type="NCBI Taxonomy" id="2899244"/>
    <lineage>
        <taxon>Bacteria</taxon>
        <taxon>Pseudomonadati</taxon>
        <taxon>Pseudomonadota</taxon>
        <taxon>Betaproteobacteria</taxon>
        <taxon>Rhodocyclales</taxon>
        <taxon>Azonexaceae</taxon>
        <taxon>Dechloromonas</taxon>
    </lineage>
</organism>
<keyword evidence="2" id="KW-0238">DNA-binding</keyword>
<feature type="domain" description="HTH luxR-type" evidence="5">
    <location>
        <begin position="196"/>
        <end position="261"/>
    </location>
</feature>
<proteinExistence type="predicted"/>
<dbReference type="InterPro" id="IPR035965">
    <property type="entry name" value="PAS-like_dom_sf"/>
</dbReference>
<keyword evidence="3" id="KW-0804">Transcription</keyword>
<dbReference type="GO" id="GO:0003677">
    <property type="term" value="F:DNA binding"/>
    <property type="evidence" value="ECO:0007669"/>
    <property type="project" value="UniProtKB-KW"/>
</dbReference>
<keyword evidence="4" id="KW-0175">Coiled coil</keyword>